<proteinExistence type="predicted"/>
<keyword evidence="5" id="KW-1185">Reference proteome</keyword>
<evidence type="ECO:0000313" key="5">
    <source>
        <dbReference type="Proteomes" id="UP001499978"/>
    </source>
</evidence>
<sequence length="454" mass="50497">MSSSPRVLYLGFFLPPSRASGVFRTRATANHLARAGFDVTAFGAPLRFLRDVVGSVDESMVDTVDSRITLIRPELNYFPWEKDIRQFGLLRRNSPVLALRAHRWKLRRGFPEAYASWGWQCVRTAIRLHRKRPFDVVLATGNPFSAFGAAWAINLLLGVPYVLDYRDSWTLNQFTDEPAHPADHGSWRWERRVLSRASMIIHVNEALRAWHAERYPADADRMVVVANGWDPDLLDLDAAPPPASGARPPQFTFLGTVTHVQPLEELVAAFRAARAHPDLAGAQLSIYGHLGFYRHTADPLRRRLGLPDGADESADGVRYRGAVDKSGVAAVYAEADVLVFCTGGARYITSGKVFEYMAAGKPIVSVHGPGIAAQEVLRGYPLWFTAESLDPDAIAATMVAAGRAAAELTESQRAAARRWADRYRREVLLAPLADRLRELAAAPRRWRRRRGSPS</sequence>
<dbReference type="SUPFAM" id="SSF53756">
    <property type="entry name" value="UDP-Glycosyltransferase/glycogen phosphorylase"/>
    <property type="match status" value="1"/>
</dbReference>
<evidence type="ECO:0000259" key="3">
    <source>
        <dbReference type="Pfam" id="PF13439"/>
    </source>
</evidence>
<dbReference type="Pfam" id="PF13692">
    <property type="entry name" value="Glyco_trans_1_4"/>
    <property type="match status" value="1"/>
</dbReference>
<keyword evidence="2" id="KW-0808">Transferase</keyword>
<dbReference type="InterPro" id="IPR028098">
    <property type="entry name" value="Glyco_trans_4-like_N"/>
</dbReference>
<evidence type="ECO:0000256" key="1">
    <source>
        <dbReference type="ARBA" id="ARBA00022676"/>
    </source>
</evidence>
<dbReference type="Proteomes" id="UP001499978">
    <property type="component" value="Unassembled WGS sequence"/>
</dbReference>
<protein>
    <recommendedName>
        <fullName evidence="3">Glycosyltransferase subfamily 4-like N-terminal domain-containing protein</fullName>
    </recommendedName>
</protein>
<organism evidence="4 5">
    <name type="scientific">Pilimelia columellifera subsp. columellifera</name>
    <dbReference type="NCBI Taxonomy" id="706583"/>
    <lineage>
        <taxon>Bacteria</taxon>
        <taxon>Bacillati</taxon>
        <taxon>Actinomycetota</taxon>
        <taxon>Actinomycetes</taxon>
        <taxon>Micromonosporales</taxon>
        <taxon>Micromonosporaceae</taxon>
        <taxon>Pilimelia</taxon>
    </lineage>
</organism>
<name>A0ABN3NE24_9ACTN</name>
<evidence type="ECO:0000256" key="2">
    <source>
        <dbReference type="ARBA" id="ARBA00022679"/>
    </source>
</evidence>
<accession>A0ABN3NE24</accession>
<dbReference type="PANTHER" id="PTHR46401">
    <property type="entry name" value="GLYCOSYLTRANSFERASE WBBK-RELATED"/>
    <property type="match status" value="1"/>
</dbReference>
<evidence type="ECO:0000313" key="4">
    <source>
        <dbReference type="EMBL" id="GAA2519152.1"/>
    </source>
</evidence>
<comment type="caution">
    <text evidence="4">The sequence shown here is derived from an EMBL/GenBank/DDBJ whole genome shotgun (WGS) entry which is preliminary data.</text>
</comment>
<dbReference type="Pfam" id="PF13439">
    <property type="entry name" value="Glyco_transf_4"/>
    <property type="match status" value="1"/>
</dbReference>
<dbReference type="PANTHER" id="PTHR46401:SF2">
    <property type="entry name" value="GLYCOSYLTRANSFERASE WBBK-RELATED"/>
    <property type="match status" value="1"/>
</dbReference>
<dbReference type="EMBL" id="BAAARY010000005">
    <property type="protein sequence ID" value="GAA2519152.1"/>
    <property type="molecule type" value="Genomic_DNA"/>
</dbReference>
<feature type="domain" description="Glycosyltransferase subfamily 4-like N-terminal" evidence="3">
    <location>
        <begin position="99"/>
        <end position="232"/>
    </location>
</feature>
<dbReference type="RefSeq" id="WP_344170393.1">
    <property type="nucleotide sequence ID" value="NZ_BAAARY010000005.1"/>
</dbReference>
<dbReference type="Gene3D" id="3.40.50.2000">
    <property type="entry name" value="Glycogen Phosphorylase B"/>
    <property type="match status" value="2"/>
</dbReference>
<reference evidence="4 5" key="1">
    <citation type="journal article" date="2019" name="Int. J. Syst. Evol. Microbiol.">
        <title>The Global Catalogue of Microorganisms (GCM) 10K type strain sequencing project: providing services to taxonomists for standard genome sequencing and annotation.</title>
        <authorList>
            <consortium name="The Broad Institute Genomics Platform"/>
            <consortium name="The Broad Institute Genome Sequencing Center for Infectious Disease"/>
            <person name="Wu L."/>
            <person name="Ma J."/>
        </authorList>
    </citation>
    <scope>NUCLEOTIDE SEQUENCE [LARGE SCALE GENOMIC DNA]</scope>
    <source>
        <strain evidence="4 5">JCM 3367</strain>
    </source>
</reference>
<keyword evidence="1" id="KW-0328">Glycosyltransferase</keyword>
<gene>
    <name evidence="4" type="ORF">GCM10010201_15290</name>
</gene>